<dbReference type="Pfam" id="PF25019">
    <property type="entry name" value="LRR_R13L1-DRL21"/>
    <property type="match status" value="1"/>
</dbReference>
<evidence type="ECO:0000313" key="3">
    <source>
        <dbReference type="Proteomes" id="UP001140206"/>
    </source>
</evidence>
<dbReference type="Proteomes" id="UP001140206">
    <property type="component" value="Chromosome 2"/>
</dbReference>
<dbReference type="InterPro" id="IPR032675">
    <property type="entry name" value="LRR_dom_sf"/>
</dbReference>
<dbReference type="PANTHER" id="PTHR47186">
    <property type="entry name" value="LEUCINE-RICH REPEAT-CONTAINING PROTEIN 57"/>
    <property type="match status" value="1"/>
</dbReference>
<dbReference type="InterPro" id="IPR056789">
    <property type="entry name" value="LRR_R13L1-DRL21"/>
</dbReference>
<evidence type="ECO:0000259" key="1">
    <source>
        <dbReference type="Pfam" id="PF25019"/>
    </source>
</evidence>
<organism evidence="2 3">
    <name type="scientific">Rhynchospora pubera</name>
    <dbReference type="NCBI Taxonomy" id="906938"/>
    <lineage>
        <taxon>Eukaryota</taxon>
        <taxon>Viridiplantae</taxon>
        <taxon>Streptophyta</taxon>
        <taxon>Embryophyta</taxon>
        <taxon>Tracheophyta</taxon>
        <taxon>Spermatophyta</taxon>
        <taxon>Magnoliopsida</taxon>
        <taxon>Liliopsida</taxon>
        <taxon>Poales</taxon>
        <taxon>Cyperaceae</taxon>
        <taxon>Cyperoideae</taxon>
        <taxon>Rhynchosporeae</taxon>
        <taxon>Rhynchospora</taxon>
    </lineage>
</organism>
<accession>A0AAV8GCC6</accession>
<feature type="domain" description="R13L1/DRL21-like LRR repeat region" evidence="1">
    <location>
        <begin position="36"/>
        <end position="154"/>
    </location>
</feature>
<dbReference type="Gene3D" id="3.80.10.10">
    <property type="entry name" value="Ribonuclease Inhibitor"/>
    <property type="match status" value="1"/>
</dbReference>
<dbReference type="AlphaFoldDB" id="A0AAV8GCC6"/>
<comment type="caution">
    <text evidence="2">The sequence shown here is derived from an EMBL/GenBank/DDBJ whole genome shotgun (WGS) entry which is preliminary data.</text>
</comment>
<dbReference type="SUPFAM" id="SSF52047">
    <property type="entry name" value="RNI-like"/>
    <property type="match status" value="1"/>
</dbReference>
<proteinExistence type="predicted"/>
<reference evidence="2" key="1">
    <citation type="submission" date="2022-08" db="EMBL/GenBank/DDBJ databases">
        <authorList>
            <person name="Marques A."/>
        </authorList>
    </citation>
    <scope>NUCLEOTIDE SEQUENCE</scope>
    <source>
        <strain evidence="2">RhyPub2mFocal</strain>
        <tissue evidence="2">Leaves</tissue>
    </source>
</reference>
<evidence type="ECO:0000313" key="2">
    <source>
        <dbReference type="EMBL" id="KAJ4801850.1"/>
    </source>
</evidence>
<gene>
    <name evidence="2" type="ORF">LUZ62_053096</name>
</gene>
<name>A0AAV8GCC6_9POAL</name>
<dbReference type="EMBL" id="JAMFTS010000002">
    <property type="protein sequence ID" value="KAJ4801850.1"/>
    <property type="molecule type" value="Genomic_DNA"/>
</dbReference>
<dbReference type="PANTHER" id="PTHR47186:SF3">
    <property type="entry name" value="OS09G0267800 PROTEIN"/>
    <property type="match status" value="1"/>
</dbReference>
<sequence length="191" mass="21770">MYADSRATSSISDIGQLTNLQELNVFHVRKERGYKITELKNMRMLSGELRIMGIENVTNKEEARDANLTEKKNIDILGLYQEPSNKPDSREILQALQPHPDLKELIISGYEGCSLPEWFQELTSIQKIIVENCPKLESMAGLPPILEELSIQKCSEQLMEQCLENGAQWPNIEHVRIIFVGEEQIKYPGAN</sequence>
<keyword evidence="3" id="KW-1185">Reference proteome</keyword>
<protein>
    <submittedName>
        <fullName evidence="2">NB-ARC domain-containing disease resistance protein</fullName>
    </submittedName>
</protein>